<comment type="caution">
    <text evidence="3">The sequence shown here is derived from an EMBL/GenBank/DDBJ whole genome shotgun (WGS) entry which is preliminary data.</text>
</comment>
<dbReference type="PANTHER" id="PTHR46310">
    <property type="entry name" value="AMIDASE 1"/>
    <property type="match status" value="1"/>
</dbReference>
<dbReference type="OrthoDB" id="245563at2759"/>
<dbReference type="EMBL" id="JAEHOE010000084">
    <property type="protein sequence ID" value="KAG2488366.1"/>
    <property type="molecule type" value="Genomic_DNA"/>
</dbReference>
<keyword evidence="4" id="KW-1185">Reference proteome</keyword>
<dbReference type="InterPro" id="IPR020556">
    <property type="entry name" value="Amidase_CS"/>
</dbReference>
<dbReference type="AlphaFoldDB" id="A0A836BTB2"/>
<dbReference type="Gene3D" id="3.90.1300.10">
    <property type="entry name" value="Amidase signature (AS) domain"/>
    <property type="match status" value="1"/>
</dbReference>
<feature type="domain" description="Amidase" evidence="2">
    <location>
        <begin position="13"/>
        <end position="191"/>
    </location>
</feature>
<proteinExistence type="inferred from homology"/>
<dbReference type="InterPro" id="IPR023631">
    <property type="entry name" value="Amidase_dom"/>
</dbReference>
<dbReference type="PANTHER" id="PTHR46310:SF7">
    <property type="entry name" value="AMIDASE 1"/>
    <property type="match status" value="1"/>
</dbReference>
<comment type="similarity">
    <text evidence="1">Belongs to the amidase family.</text>
</comment>
<name>A0A836BTB2_9CHLO</name>
<evidence type="ECO:0000259" key="2">
    <source>
        <dbReference type="Pfam" id="PF01425"/>
    </source>
</evidence>
<sequence length="414" mass="42434">MRASGSSSDPHNAYIDRDLTIEGASNGPLKGLTFAVKDLFDIAGHRTGFGNPTWLETHPPAARTAPAVQALLDAGATMRGKTHMDELAYSLNGENVHYGTPVNPAAPGRIPGGSSSGSAVAVAAGDVPFSLGSDTGGSVRVPAGYCGIFGIRPTWGRTNLAEARPLAPSFDSAGVFARDAQVLRAAGTALLDPASKGPARLSRGLLARDAFALAEPATAAALHAVLGSQPTKVAALLGGLPEVDVAAPLAPQGLGAFVDWMGVFRVCQGFEVWRAHGEWVSAHNPSFGPGIKDRFAMAKAITEEQLAAANAKRSLIRSHLLSLLGSDGVLVLPTTPGPAPLVNTPPAELDAWRTRLISLTSIAGLAGLPQVSLPVASVEGLPVGLGLIGPPGSDEALLELTEQLMEAWAPAAKP</sequence>
<dbReference type="NCBIfam" id="NF006169">
    <property type="entry name" value="PRK08310.1"/>
    <property type="match status" value="1"/>
</dbReference>
<evidence type="ECO:0000313" key="4">
    <source>
        <dbReference type="Proteomes" id="UP000612055"/>
    </source>
</evidence>
<feature type="domain" description="Amidase" evidence="2">
    <location>
        <begin position="295"/>
        <end position="398"/>
    </location>
</feature>
<reference evidence="3" key="1">
    <citation type="journal article" date="2020" name="bioRxiv">
        <title>Comparative genomics of Chlamydomonas.</title>
        <authorList>
            <person name="Craig R.J."/>
            <person name="Hasan A.R."/>
            <person name="Ness R.W."/>
            <person name="Keightley P.D."/>
        </authorList>
    </citation>
    <scope>NUCLEOTIDE SEQUENCE</scope>
    <source>
        <strain evidence="3">CCAP 11/70</strain>
    </source>
</reference>
<dbReference type="SUPFAM" id="SSF75304">
    <property type="entry name" value="Amidase signature (AS) enzymes"/>
    <property type="match status" value="1"/>
</dbReference>
<organism evidence="3 4">
    <name type="scientific">Edaphochlamys debaryana</name>
    <dbReference type="NCBI Taxonomy" id="47281"/>
    <lineage>
        <taxon>Eukaryota</taxon>
        <taxon>Viridiplantae</taxon>
        <taxon>Chlorophyta</taxon>
        <taxon>core chlorophytes</taxon>
        <taxon>Chlorophyceae</taxon>
        <taxon>CS clade</taxon>
        <taxon>Chlamydomonadales</taxon>
        <taxon>Chlamydomonadales incertae sedis</taxon>
        <taxon>Edaphochlamys</taxon>
    </lineage>
</organism>
<evidence type="ECO:0000256" key="1">
    <source>
        <dbReference type="ARBA" id="ARBA00009199"/>
    </source>
</evidence>
<accession>A0A836BTB2</accession>
<dbReference type="Proteomes" id="UP000612055">
    <property type="component" value="Unassembled WGS sequence"/>
</dbReference>
<dbReference type="Pfam" id="PF01425">
    <property type="entry name" value="Amidase"/>
    <property type="match status" value="2"/>
</dbReference>
<gene>
    <name evidence="3" type="ORF">HYH03_013056</name>
</gene>
<dbReference type="PROSITE" id="PS00571">
    <property type="entry name" value="AMIDASES"/>
    <property type="match status" value="1"/>
</dbReference>
<evidence type="ECO:0000313" key="3">
    <source>
        <dbReference type="EMBL" id="KAG2488366.1"/>
    </source>
</evidence>
<dbReference type="InterPro" id="IPR036928">
    <property type="entry name" value="AS_sf"/>
</dbReference>
<protein>
    <recommendedName>
        <fullName evidence="2">Amidase domain-containing protein</fullName>
    </recommendedName>
</protein>